<gene>
    <name evidence="4" type="ORF">C8Q71DRAFT_47286</name>
</gene>
<dbReference type="PROSITE" id="PS50005">
    <property type="entry name" value="TPR"/>
    <property type="match status" value="1"/>
</dbReference>
<keyword evidence="2 3" id="KW-0802">TPR repeat</keyword>
<dbReference type="PANTHER" id="PTHR22904">
    <property type="entry name" value="TPR REPEAT CONTAINING PROTEIN"/>
    <property type="match status" value="1"/>
</dbReference>
<feature type="repeat" description="TPR" evidence="3">
    <location>
        <begin position="7"/>
        <end position="40"/>
    </location>
</feature>
<reference evidence="4 5" key="1">
    <citation type="journal article" date="2021" name="Environ. Microbiol.">
        <title>Gene family expansions and transcriptome signatures uncover fungal adaptations to wood decay.</title>
        <authorList>
            <person name="Hage H."/>
            <person name="Miyauchi S."/>
            <person name="Viragh M."/>
            <person name="Drula E."/>
            <person name="Min B."/>
            <person name="Chaduli D."/>
            <person name="Navarro D."/>
            <person name="Favel A."/>
            <person name="Norest M."/>
            <person name="Lesage-Meessen L."/>
            <person name="Balint B."/>
            <person name="Merenyi Z."/>
            <person name="de Eugenio L."/>
            <person name="Morin E."/>
            <person name="Martinez A.T."/>
            <person name="Baldrian P."/>
            <person name="Stursova M."/>
            <person name="Martinez M.J."/>
            <person name="Novotny C."/>
            <person name="Magnuson J.K."/>
            <person name="Spatafora J.W."/>
            <person name="Maurice S."/>
            <person name="Pangilinan J."/>
            <person name="Andreopoulos W."/>
            <person name="LaButti K."/>
            <person name="Hundley H."/>
            <person name="Na H."/>
            <person name="Kuo A."/>
            <person name="Barry K."/>
            <person name="Lipzen A."/>
            <person name="Henrissat B."/>
            <person name="Riley R."/>
            <person name="Ahrendt S."/>
            <person name="Nagy L.G."/>
            <person name="Grigoriev I.V."/>
            <person name="Martin F."/>
            <person name="Rosso M.N."/>
        </authorList>
    </citation>
    <scope>NUCLEOTIDE SEQUENCE [LARGE SCALE GENOMIC DNA]</scope>
    <source>
        <strain evidence="4 5">CIRM-BRFM 1785</strain>
    </source>
</reference>
<dbReference type="SMART" id="SM00028">
    <property type="entry name" value="TPR"/>
    <property type="match status" value="3"/>
</dbReference>
<proteinExistence type="predicted"/>
<dbReference type="PANTHER" id="PTHR22904:SF523">
    <property type="entry name" value="STRESS-INDUCED-PHOSPHOPROTEIN 1"/>
    <property type="match status" value="1"/>
</dbReference>
<evidence type="ECO:0000256" key="3">
    <source>
        <dbReference type="PROSITE-ProRule" id="PRU00339"/>
    </source>
</evidence>
<accession>A0ABQ8KFU1</accession>
<dbReference type="EMBL" id="JADCUA010000010">
    <property type="protein sequence ID" value="KAH9836541.1"/>
    <property type="molecule type" value="Genomic_DNA"/>
</dbReference>
<evidence type="ECO:0000313" key="5">
    <source>
        <dbReference type="Proteomes" id="UP000814176"/>
    </source>
</evidence>
<keyword evidence="1" id="KW-0677">Repeat</keyword>
<dbReference type="InterPro" id="IPR011990">
    <property type="entry name" value="TPR-like_helical_dom_sf"/>
</dbReference>
<evidence type="ECO:0008006" key="6">
    <source>
        <dbReference type="Google" id="ProtNLM"/>
    </source>
</evidence>
<dbReference type="InterPro" id="IPR019734">
    <property type="entry name" value="TPR_rpt"/>
</dbReference>
<name>A0ABQ8KFU1_9APHY</name>
<dbReference type="Gene3D" id="1.25.40.10">
    <property type="entry name" value="Tetratricopeptide repeat domain"/>
    <property type="match status" value="1"/>
</dbReference>
<dbReference type="SUPFAM" id="SSF48452">
    <property type="entry name" value="TPR-like"/>
    <property type="match status" value="1"/>
</dbReference>
<dbReference type="GeneID" id="71999496"/>
<protein>
    <recommendedName>
        <fullName evidence="6">Tetratricopeptide repeat protein</fullName>
    </recommendedName>
</protein>
<evidence type="ECO:0000313" key="4">
    <source>
        <dbReference type="EMBL" id="KAH9836541.1"/>
    </source>
</evidence>
<comment type="caution">
    <text evidence="4">The sequence shown here is derived from an EMBL/GenBank/DDBJ whole genome shotgun (WGS) entry which is preliminary data.</text>
</comment>
<evidence type="ECO:0000256" key="1">
    <source>
        <dbReference type="ARBA" id="ARBA00022737"/>
    </source>
</evidence>
<dbReference type="RefSeq" id="XP_047778779.1">
    <property type="nucleotide sequence ID" value="XM_047918764.1"/>
</dbReference>
<sequence>MADPARAQELKAEGNALFAKGEYAAAHQKYEDAIQYDDRNAILYANRAACSIHLDKFSEAKADAKQAVELDPAYAKGWARMATACDGLGEYGESVKCWRKAMAALPKDNLTASDARQKKQCEDGLRTAAVNIAKAAGLVDMGQMRGKFPWDRVKAIENELHAGLPANAGSSAWLMLRAAKLWDRGMQAMMQQRTRIGPTGEEFGGCPGALTDLTDAILTDSRIFRMEGSWMDMYNKQVMLETMNSGAWPALPMAKIQEEAMMRQQEHGWDAARLAVDVTIRIWLMQGFVASNTGTDTQTSLRPFNLILELLNWGQTSSWGNSSTKDKGNVFEDYFVRGVRKLRMEAMMAHCAKSPPQGLEAALKALYEEAQIVMQEVGPSLPEGEHEPGFVSAFGIYPKAHAYTAIGFYHQQTVYRYKSQSDYEIVCEHSFKAYQAYREAAMLFPKDDESRAWFIVIAFQSLQQARSTFKVALHVMEELRLALPETHKIWEFSQIAVRGKDKACKDILQLEQKMRKDLGDGRITLEDHMPAGYSLTS</sequence>
<organism evidence="4 5">
    <name type="scientific">Rhodofomes roseus</name>
    <dbReference type="NCBI Taxonomy" id="34475"/>
    <lineage>
        <taxon>Eukaryota</taxon>
        <taxon>Fungi</taxon>
        <taxon>Dikarya</taxon>
        <taxon>Basidiomycota</taxon>
        <taxon>Agaricomycotina</taxon>
        <taxon>Agaricomycetes</taxon>
        <taxon>Polyporales</taxon>
        <taxon>Rhodofomes</taxon>
    </lineage>
</organism>
<dbReference type="Proteomes" id="UP000814176">
    <property type="component" value="Unassembled WGS sequence"/>
</dbReference>
<evidence type="ECO:0000256" key="2">
    <source>
        <dbReference type="ARBA" id="ARBA00022803"/>
    </source>
</evidence>
<keyword evidence="5" id="KW-1185">Reference proteome</keyword>